<name>A0AAV4TRJ5_CAEEX</name>
<dbReference type="AlphaFoldDB" id="A0AAV4TRJ5"/>
<protein>
    <submittedName>
        <fullName evidence="1">Uncharacterized protein</fullName>
    </submittedName>
</protein>
<dbReference type="EMBL" id="BPLR01011713">
    <property type="protein sequence ID" value="GIY48419.1"/>
    <property type="molecule type" value="Genomic_DNA"/>
</dbReference>
<comment type="caution">
    <text evidence="1">The sequence shown here is derived from an EMBL/GenBank/DDBJ whole genome shotgun (WGS) entry which is preliminary data.</text>
</comment>
<gene>
    <name evidence="1" type="ORF">CEXT_159841</name>
</gene>
<proteinExistence type="predicted"/>
<evidence type="ECO:0000313" key="2">
    <source>
        <dbReference type="Proteomes" id="UP001054945"/>
    </source>
</evidence>
<accession>A0AAV4TRJ5</accession>
<evidence type="ECO:0000313" key="1">
    <source>
        <dbReference type="EMBL" id="GIY48419.1"/>
    </source>
</evidence>
<keyword evidence="2" id="KW-1185">Reference proteome</keyword>
<sequence>MEEGGGGGCSKQKTARDKNTVSEFVLKSQNLPLIPVIPFLHLFISLFPMGSSTTSLAFYQDVPRDGEIVIGRVLYPLPAGEGGLLQNGKRTKEGLEKKI</sequence>
<reference evidence="1 2" key="1">
    <citation type="submission" date="2021-06" db="EMBL/GenBank/DDBJ databases">
        <title>Caerostris extrusa draft genome.</title>
        <authorList>
            <person name="Kono N."/>
            <person name="Arakawa K."/>
        </authorList>
    </citation>
    <scope>NUCLEOTIDE SEQUENCE [LARGE SCALE GENOMIC DNA]</scope>
</reference>
<organism evidence="1 2">
    <name type="scientific">Caerostris extrusa</name>
    <name type="common">Bark spider</name>
    <name type="synonym">Caerostris bankana</name>
    <dbReference type="NCBI Taxonomy" id="172846"/>
    <lineage>
        <taxon>Eukaryota</taxon>
        <taxon>Metazoa</taxon>
        <taxon>Ecdysozoa</taxon>
        <taxon>Arthropoda</taxon>
        <taxon>Chelicerata</taxon>
        <taxon>Arachnida</taxon>
        <taxon>Araneae</taxon>
        <taxon>Araneomorphae</taxon>
        <taxon>Entelegynae</taxon>
        <taxon>Araneoidea</taxon>
        <taxon>Araneidae</taxon>
        <taxon>Caerostris</taxon>
    </lineage>
</organism>
<dbReference type="Proteomes" id="UP001054945">
    <property type="component" value="Unassembled WGS sequence"/>
</dbReference>